<proteinExistence type="predicted"/>
<sequence length="275" mass="31123">METFLASELNPEEDIIFKIMTQMRGGKVERRISFDAMCKALDKDAEDQEYLVEVVASALESAVEANDKKPHQLDSTSFISSFYGTPPPISAHAYIKRIYKYGGLSPCNLVVALVLIERLYSIMGENKTDKKVYIPLRSTSFQRMYLTAAMISSKFEDGYYYSNAHWAEVAGIPLPELNRLELKFLFGIAFQVQVHRETYNMWCRSLTETVSGDGTQLRSQGMNRNLMRAAAKWSASKPKGYRPWRAKQASSTQDEPKGLQHENSWEGGSEASVED</sequence>
<name>A0A7S0EQG6_9CRYP</name>
<organism evidence="2">
    <name type="scientific">Hanusia phi</name>
    <dbReference type="NCBI Taxonomy" id="3032"/>
    <lineage>
        <taxon>Eukaryota</taxon>
        <taxon>Cryptophyceae</taxon>
        <taxon>Pyrenomonadales</taxon>
        <taxon>Geminigeraceae</taxon>
        <taxon>Hanusia</taxon>
    </lineage>
</organism>
<accession>A0A7S0EQG6</accession>
<dbReference type="InterPro" id="IPR036915">
    <property type="entry name" value="Cyclin-like_sf"/>
</dbReference>
<evidence type="ECO:0000313" key="2">
    <source>
        <dbReference type="EMBL" id="CAD8490491.1"/>
    </source>
</evidence>
<dbReference type="PANTHER" id="PTHR15615:SF108">
    <property type="entry name" value="PROTEIN CNPPD1"/>
    <property type="match status" value="1"/>
</dbReference>
<feature type="region of interest" description="Disordered" evidence="1">
    <location>
        <begin position="233"/>
        <end position="275"/>
    </location>
</feature>
<dbReference type="InterPro" id="IPR013922">
    <property type="entry name" value="Cyclin_PHO80-like"/>
</dbReference>
<dbReference type="Pfam" id="PF08613">
    <property type="entry name" value="Cyclin"/>
    <property type="match status" value="1"/>
</dbReference>
<dbReference type="Gene3D" id="1.10.472.10">
    <property type="entry name" value="Cyclin-like"/>
    <property type="match status" value="1"/>
</dbReference>
<gene>
    <name evidence="2" type="ORF">HPHI1048_LOCUS13933</name>
</gene>
<dbReference type="AlphaFoldDB" id="A0A7S0EQG6"/>
<dbReference type="EMBL" id="HBEO01020584">
    <property type="protein sequence ID" value="CAD8490491.1"/>
    <property type="molecule type" value="Transcribed_RNA"/>
</dbReference>
<dbReference type="SUPFAM" id="SSF47954">
    <property type="entry name" value="Cyclin-like"/>
    <property type="match status" value="1"/>
</dbReference>
<feature type="compositionally biased region" description="Basic and acidic residues" evidence="1">
    <location>
        <begin position="254"/>
        <end position="264"/>
    </location>
</feature>
<evidence type="ECO:0008006" key="3">
    <source>
        <dbReference type="Google" id="ProtNLM"/>
    </source>
</evidence>
<evidence type="ECO:0000256" key="1">
    <source>
        <dbReference type="SAM" id="MobiDB-lite"/>
    </source>
</evidence>
<reference evidence="2" key="1">
    <citation type="submission" date="2021-01" db="EMBL/GenBank/DDBJ databases">
        <authorList>
            <person name="Corre E."/>
            <person name="Pelletier E."/>
            <person name="Niang G."/>
            <person name="Scheremetjew M."/>
            <person name="Finn R."/>
            <person name="Kale V."/>
            <person name="Holt S."/>
            <person name="Cochrane G."/>
            <person name="Meng A."/>
            <person name="Brown T."/>
            <person name="Cohen L."/>
        </authorList>
    </citation>
    <scope>NUCLEOTIDE SEQUENCE</scope>
    <source>
        <strain evidence="2">CCMP325</strain>
    </source>
</reference>
<dbReference type="GO" id="GO:0019901">
    <property type="term" value="F:protein kinase binding"/>
    <property type="evidence" value="ECO:0007669"/>
    <property type="project" value="InterPro"/>
</dbReference>
<dbReference type="PANTHER" id="PTHR15615">
    <property type="match status" value="1"/>
</dbReference>
<protein>
    <recommendedName>
        <fullName evidence="3">Cyclin</fullName>
    </recommendedName>
</protein>